<sequence length="1262" mass="138025">MKKIFLPFAHLLLFGQIAVAQTLLPAVKNGFVVIAHRGNHVNVPENTLAAVEEAIRVGADYTEMDLRTTKDSFLVLSHDATVDRMTNGKGRVSDLTLEEIEKLTVKGGAYRIPEFKDILRACKDHINIYLDFKDADPAAAYRQIQAAGMERQVVVYLNKASDYGKWRAVAPAMPLMASVPRDVKNPEQLRAFLGRASLAVLDNVTDTALLAVTREKGVAVWLDVEGPGENPAMWDMVLRKSVQGMQTDHPEAMDSYLRQHHWRDGMPADAAGSVGSAESAPPAPSVYRKLPDLAYGPGGRDQLVDSYVPDEIENAKVVVYIHGKGGDKDQIPDALLAALVGRRKYIVVSMNYRPGQVADVREVLTFVSGYADQYHYNGKEFALMGSGVGAQLAMQYASQYDTARRIKTVVDYEGQTDIAKTLAQLDKDFPSKYAGTAAGAGANAGTPVGVRTSVHSGSSANMGAGTDGSSEVVPKKVLLPNGWTLTPAGHALPLGDLPLNIAVSTQHYVAVTNNGESTQTIQLIDVGKERVVDSLVLPKSWLGLKFSADGRFLYASGGNDNWILKYAVDYQAAAARDGGHALSFADTIPLGKRWPEKISPAGLDIDDKRQLLYVVAKENNSLYIVDLTTKKIVQQIGLGGEGYTCLLSPNRKELYITCWGCDKLLVFDTEHRQFSGEIAVGDNPNDLCLTKDGRWLFVANANDNSVSVIDVRTRKVVETLNAALYPDAPPGSTSNALALSADEKTLYVANADNNCLAVFDVREPGSAKSKGFIPVGWYPTAVKVIGKKIWVANGKGLSSMANPFGPNPIGRRQEVNYQQGDLKQAQPVQYIGGLFKGAMSIIDEPDDQLLSQYSAQVYQNTPYNKKGELVAAGEAGNPIPMKVGDPSPIKYVFYIIKENRTYDQVLGDMKEGNGDTSLVLFGERVTPNQHALANEFVLLDNFYVDAEVSSDGHNWSMGAYATDYLEKTWPTGYGGRGGSYDGEGNREVANNKGGFIWDHCQKAGVSFRTYGEFADHYKPSISVLQGHYCPGYAGGDLSITDTARFSRWKRDFDSLLSAGVVPHFNTVRFPNDHTEGVRRGRPTPFAHVADNDLAVGKFIEYLSNSPIWKETVVFVLEDDAQNGPDHVDAHRSPAYIAGGFVKRRFVDHTMYSTTSMLRTMELILGIPPMSQYDAAATPMWNCFSATPDMSPFRSLPSNVDLTEKTTAWNEMVKRSAELDFTKIDRIPDGLFNEILWRGIKGMDARVPAPRRAAFVKAGIEKD</sequence>
<evidence type="ECO:0000256" key="2">
    <source>
        <dbReference type="SAM" id="SignalP"/>
    </source>
</evidence>
<accession>A0A8J2UHJ7</accession>
<name>A0A8J2UHJ7_9BACT</name>
<dbReference type="InterPro" id="IPR017946">
    <property type="entry name" value="PLC-like_Pdiesterase_TIM-brl"/>
</dbReference>
<dbReference type="InterPro" id="IPR011048">
    <property type="entry name" value="Haem_d1_sf"/>
</dbReference>
<dbReference type="SUPFAM" id="SSF53649">
    <property type="entry name" value="Alkaline phosphatase-like"/>
    <property type="match status" value="1"/>
</dbReference>
<dbReference type="CDD" id="cd08566">
    <property type="entry name" value="GDPD_AtGDE_like"/>
    <property type="match status" value="1"/>
</dbReference>
<dbReference type="SUPFAM" id="SSF51695">
    <property type="entry name" value="PLC-like phosphodiesterases"/>
    <property type="match status" value="1"/>
</dbReference>
<dbReference type="Gene3D" id="3.40.720.10">
    <property type="entry name" value="Alkaline Phosphatase, subunit A"/>
    <property type="match status" value="1"/>
</dbReference>
<keyword evidence="2" id="KW-0732">Signal</keyword>
<dbReference type="InterPro" id="IPR015943">
    <property type="entry name" value="WD40/YVTN_repeat-like_dom_sf"/>
</dbReference>
<evidence type="ECO:0000259" key="3">
    <source>
        <dbReference type="PROSITE" id="PS51704"/>
    </source>
</evidence>
<dbReference type="PANTHER" id="PTHR47197:SF3">
    <property type="entry name" value="DIHYDRO-HEME D1 DEHYDROGENASE"/>
    <property type="match status" value="1"/>
</dbReference>
<gene>
    <name evidence="4" type="ORF">GCM10011511_47830</name>
</gene>
<dbReference type="AlphaFoldDB" id="A0A8J2UHJ7"/>
<dbReference type="InterPro" id="IPR017850">
    <property type="entry name" value="Alkaline_phosphatase_core_sf"/>
</dbReference>
<proteinExistence type="predicted"/>
<reference evidence="4" key="2">
    <citation type="submission" date="2020-09" db="EMBL/GenBank/DDBJ databases">
        <authorList>
            <person name="Sun Q."/>
            <person name="Zhou Y."/>
        </authorList>
    </citation>
    <scope>NUCLEOTIDE SEQUENCE</scope>
    <source>
        <strain evidence="4">CGMCC 1.15448</strain>
    </source>
</reference>
<reference evidence="4" key="1">
    <citation type="journal article" date="2014" name="Int. J. Syst. Evol. Microbiol.">
        <title>Complete genome sequence of Corynebacterium casei LMG S-19264T (=DSM 44701T), isolated from a smear-ripened cheese.</title>
        <authorList>
            <consortium name="US DOE Joint Genome Institute (JGI-PGF)"/>
            <person name="Walter F."/>
            <person name="Albersmeier A."/>
            <person name="Kalinowski J."/>
            <person name="Ruckert C."/>
        </authorList>
    </citation>
    <scope>NUCLEOTIDE SEQUENCE</scope>
    <source>
        <strain evidence="4">CGMCC 1.15448</strain>
    </source>
</reference>
<dbReference type="PROSITE" id="PS51704">
    <property type="entry name" value="GP_PDE"/>
    <property type="match status" value="1"/>
</dbReference>
<comment type="caution">
    <text evidence="4">The sequence shown here is derived from an EMBL/GenBank/DDBJ whole genome shotgun (WGS) entry which is preliminary data.</text>
</comment>
<dbReference type="GO" id="GO:0006629">
    <property type="term" value="P:lipid metabolic process"/>
    <property type="evidence" value="ECO:0007669"/>
    <property type="project" value="InterPro"/>
</dbReference>
<dbReference type="InterPro" id="IPR049492">
    <property type="entry name" value="BD-FAE-like_dom"/>
</dbReference>
<dbReference type="Pfam" id="PF03009">
    <property type="entry name" value="GDPD"/>
    <property type="match status" value="1"/>
</dbReference>
<dbReference type="InterPro" id="IPR030395">
    <property type="entry name" value="GP_PDE_dom"/>
</dbReference>
<feature type="domain" description="GP-PDE" evidence="3">
    <location>
        <begin position="31"/>
        <end position="257"/>
    </location>
</feature>
<dbReference type="Proteomes" id="UP000607559">
    <property type="component" value="Unassembled WGS sequence"/>
</dbReference>
<dbReference type="SUPFAM" id="SSF51004">
    <property type="entry name" value="C-terminal (heme d1) domain of cytochrome cd1-nitrite reductase"/>
    <property type="match status" value="1"/>
</dbReference>
<dbReference type="Gene3D" id="3.40.50.1820">
    <property type="entry name" value="alpha/beta hydrolase"/>
    <property type="match status" value="1"/>
</dbReference>
<dbReference type="Pfam" id="PF20434">
    <property type="entry name" value="BD-FAE"/>
    <property type="match status" value="1"/>
</dbReference>
<dbReference type="InterPro" id="IPR011964">
    <property type="entry name" value="YVTN_b-propeller_repeat"/>
</dbReference>
<dbReference type="NCBIfam" id="TIGR02276">
    <property type="entry name" value="beta_rpt_yvtn"/>
    <property type="match status" value="1"/>
</dbReference>
<keyword evidence="1" id="KW-0378">Hydrolase</keyword>
<dbReference type="Gene3D" id="2.130.10.10">
    <property type="entry name" value="YVTN repeat-like/Quinoprotein amine dehydrogenase"/>
    <property type="match status" value="2"/>
</dbReference>
<organism evidence="4 5">
    <name type="scientific">Puia dinghuensis</name>
    <dbReference type="NCBI Taxonomy" id="1792502"/>
    <lineage>
        <taxon>Bacteria</taxon>
        <taxon>Pseudomonadati</taxon>
        <taxon>Bacteroidota</taxon>
        <taxon>Chitinophagia</taxon>
        <taxon>Chitinophagales</taxon>
        <taxon>Chitinophagaceae</taxon>
        <taxon>Puia</taxon>
    </lineage>
</organism>
<feature type="signal peptide" evidence="2">
    <location>
        <begin position="1"/>
        <end position="20"/>
    </location>
</feature>
<evidence type="ECO:0000313" key="5">
    <source>
        <dbReference type="Proteomes" id="UP000607559"/>
    </source>
</evidence>
<evidence type="ECO:0000256" key="1">
    <source>
        <dbReference type="ARBA" id="ARBA00022801"/>
    </source>
</evidence>
<protein>
    <recommendedName>
        <fullName evidence="3">GP-PDE domain-containing protein</fullName>
    </recommendedName>
</protein>
<dbReference type="EMBL" id="BMJC01000005">
    <property type="protein sequence ID" value="GGB18436.1"/>
    <property type="molecule type" value="Genomic_DNA"/>
</dbReference>
<dbReference type="InterPro" id="IPR007312">
    <property type="entry name" value="Phosphoesterase"/>
</dbReference>
<feature type="chain" id="PRO_5035230430" description="GP-PDE domain-containing protein" evidence="2">
    <location>
        <begin position="21"/>
        <end position="1262"/>
    </location>
</feature>
<dbReference type="RefSeq" id="WP_188936552.1">
    <property type="nucleotide sequence ID" value="NZ_BMJC01000005.1"/>
</dbReference>
<dbReference type="InterPro" id="IPR051200">
    <property type="entry name" value="Host-pathogen_enzymatic-act"/>
</dbReference>
<dbReference type="Pfam" id="PF04185">
    <property type="entry name" value="Phosphoesterase"/>
    <property type="match status" value="1"/>
</dbReference>
<dbReference type="InterPro" id="IPR019405">
    <property type="entry name" value="Lactonase_7-beta_prop"/>
</dbReference>
<evidence type="ECO:0000313" key="4">
    <source>
        <dbReference type="EMBL" id="GGB18436.1"/>
    </source>
</evidence>
<keyword evidence="5" id="KW-1185">Reference proteome</keyword>
<dbReference type="PANTHER" id="PTHR47197">
    <property type="entry name" value="PROTEIN NIRF"/>
    <property type="match status" value="1"/>
</dbReference>
<dbReference type="Pfam" id="PF10282">
    <property type="entry name" value="Lactonase"/>
    <property type="match status" value="1"/>
</dbReference>
<dbReference type="InterPro" id="IPR029058">
    <property type="entry name" value="AB_hydrolase_fold"/>
</dbReference>
<dbReference type="Gene3D" id="3.20.20.190">
    <property type="entry name" value="Phosphatidylinositol (PI) phosphodiesterase"/>
    <property type="match status" value="1"/>
</dbReference>
<dbReference type="GO" id="GO:0008081">
    <property type="term" value="F:phosphoric diester hydrolase activity"/>
    <property type="evidence" value="ECO:0007669"/>
    <property type="project" value="InterPro"/>
</dbReference>
<dbReference type="SUPFAM" id="SSF53474">
    <property type="entry name" value="alpha/beta-Hydrolases"/>
    <property type="match status" value="1"/>
</dbReference>